<reference evidence="6 7" key="1">
    <citation type="journal article" date="2018" name="Mol. Plant">
        <title>The genome of Artemisia annua provides insight into the evolution of Asteraceae family and artemisinin biosynthesis.</title>
        <authorList>
            <person name="Shen Q."/>
            <person name="Zhang L."/>
            <person name="Liao Z."/>
            <person name="Wang S."/>
            <person name="Yan T."/>
            <person name="Shi P."/>
            <person name="Liu M."/>
            <person name="Fu X."/>
            <person name="Pan Q."/>
            <person name="Wang Y."/>
            <person name="Lv Z."/>
            <person name="Lu X."/>
            <person name="Zhang F."/>
            <person name="Jiang W."/>
            <person name="Ma Y."/>
            <person name="Chen M."/>
            <person name="Hao X."/>
            <person name="Li L."/>
            <person name="Tang Y."/>
            <person name="Lv G."/>
            <person name="Zhou Y."/>
            <person name="Sun X."/>
            <person name="Brodelius P.E."/>
            <person name="Rose J.K.C."/>
            <person name="Tang K."/>
        </authorList>
    </citation>
    <scope>NUCLEOTIDE SEQUENCE [LARGE SCALE GENOMIC DNA]</scope>
    <source>
        <strain evidence="7">cv. Huhao1</strain>
        <tissue evidence="6">Leaf</tissue>
    </source>
</reference>
<protein>
    <submittedName>
        <fullName evidence="6">NPH3 domain-containing protein</fullName>
    </submittedName>
</protein>
<comment type="similarity">
    <text evidence="2">Belongs to the NPH3 family.</text>
</comment>
<dbReference type="AlphaFoldDB" id="A0A2U1QDW9"/>
<dbReference type="InterPro" id="IPR036052">
    <property type="entry name" value="TrpB-like_PALP_sf"/>
</dbReference>
<evidence type="ECO:0000313" key="7">
    <source>
        <dbReference type="Proteomes" id="UP000245207"/>
    </source>
</evidence>
<keyword evidence="3" id="KW-0175">Coiled coil</keyword>
<keyword evidence="1" id="KW-0833">Ubl conjugation pathway</keyword>
<dbReference type="STRING" id="35608.A0A2U1QDW9"/>
<dbReference type="InterPro" id="IPR027356">
    <property type="entry name" value="NPH3_dom"/>
</dbReference>
<evidence type="ECO:0000256" key="2">
    <source>
        <dbReference type="PROSITE-ProRule" id="PRU00982"/>
    </source>
</evidence>
<dbReference type="Pfam" id="PF03000">
    <property type="entry name" value="NPH3"/>
    <property type="match status" value="1"/>
</dbReference>
<comment type="caution">
    <text evidence="6">The sequence shown here is derived from an EMBL/GenBank/DDBJ whole genome shotgun (WGS) entry which is preliminary data.</text>
</comment>
<evidence type="ECO:0000256" key="4">
    <source>
        <dbReference type="SAM" id="MobiDB-lite"/>
    </source>
</evidence>
<dbReference type="Gene3D" id="3.40.50.1100">
    <property type="match status" value="1"/>
</dbReference>
<dbReference type="UniPathway" id="UPA00143"/>
<sequence length="754" mass="84367">MTTTSFLTRSHHHYTKMDHQSFPDSTTLSPLDKPNSFAAKCWLDDACIVDIDQFITTLSSIKSKGVRPDLIGSIITHYACKWIPELSIDPPSPSPSTIANNNPSPPESATQSWLKKRFFIETIITVLPYEKNAVPCSFLLRLLKHSNMAGVDSNYRIELEKKVAWVLDHATLKELMIPCFSHVKGTLLDVELMSRLVKMFVELDIDGLKSGVGMFKVAKLVDGYLAEAAVDSELGLSEFMELAQAIPEQARVNDDGLYRAIDTYLKTHANLTKRERKTLCKLIDSQKLSIEASLHAAQNERLPVRSVIQVLFSEQAKLHSHMDWSRSFSTSKSPNLALDSHEQRCHSSRDIMTLQQMEIKKLKENVTKLERQCHMMQSQIDKLSEKRKGFFNWRKLATSTTLRAMSVEVADERVEGKGFDSGSIGKQTPLKGKQGRSNKTPKRHPASYVNAKDVHDVINATYATIRPPQRHWTPPKHHATHPASYVNAKETGTDDSQLHQLFLVRFYSVWLIKINIRCPEPQTLSLKRSSMAHAGLNCPLSRDLDIYIHLLIHGPNKSLKVAKQTLDLDSGLTCAFSFFTAAIVASNKMSALRSREEKLEGAWQNAAFKRQSDCCRTHCKCRSTVEGGSKFVCVKTGGKDEVATSVIFCEEESCYAGVKNVITKTGAGRWGRSLAFACSLFGLNCELFESLAKELCKRGVVAVHTGEVFGKWVGVDTDAGCWKIVVHRCCLNLSSGYMQHLLPTLINDPVIVEL</sequence>
<evidence type="ECO:0000313" key="6">
    <source>
        <dbReference type="EMBL" id="PWA96201.1"/>
    </source>
</evidence>
<feature type="compositionally biased region" description="Basic residues" evidence="4">
    <location>
        <begin position="433"/>
        <end position="445"/>
    </location>
</feature>
<dbReference type="Proteomes" id="UP000245207">
    <property type="component" value="Unassembled WGS sequence"/>
</dbReference>
<dbReference type="InterPro" id="IPR043454">
    <property type="entry name" value="NPH3/RPT2-like"/>
</dbReference>
<organism evidence="6 7">
    <name type="scientific">Artemisia annua</name>
    <name type="common">Sweet wormwood</name>
    <dbReference type="NCBI Taxonomy" id="35608"/>
    <lineage>
        <taxon>Eukaryota</taxon>
        <taxon>Viridiplantae</taxon>
        <taxon>Streptophyta</taxon>
        <taxon>Embryophyta</taxon>
        <taxon>Tracheophyta</taxon>
        <taxon>Spermatophyta</taxon>
        <taxon>Magnoliopsida</taxon>
        <taxon>eudicotyledons</taxon>
        <taxon>Gunneridae</taxon>
        <taxon>Pentapetalae</taxon>
        <taxon>asterids</taxon>
        <taxon>campanulids</taxon>
        <taxon>Asterales</taxon>
        <taxon>Asteraceae</taxon>
        <taxon>Asteroideae</taxon>
        <taxon>Anthemideae</taxon>
        <taxon>Artemisiinae</taxon>
        <taxon>Artemisia</taxon>
    </lineage>
</organism>
<feature type="domain" description="NPH3" evidence="5">
    <location>
        <begin position="40"/>
        <end position="317"/>
    </location>
</feature>
<dbReference type="SUPFAM" id="SSF53686">
    <property type="entry name" value="Tryptophan synthase beta subunit-like PLP-dependent enzymes"/>
    <property type="match status" value="1"/>
</dbReference>
<evidence type="ECO:0000256" key="3">
    <source>
        <dbReference type="SAM" id="Coils"/>
    </source>
</evidence>
<dbReference type="PROSITE" id="PS51649">
    <property type="entry name" value="NPH3"/>
    <property type="match status" value="1"/>
</dbReference>
<evidence type="ECO:0000256" key="1">
    <source>
        <dbReference type="ARBA" id="ARBA00022786"/>
    </source>
</evidence>
<dbReference type="OrthoDB" id="680561at2759"/>
<keyword evidence="7" id="KW-1185">Reference proteome</keyword>
<evidence type="ECO:0000259" key="5">
    <source>
        <dbReference type="PROSITE" id="PS51649"/>
    </source>
</evidence>
<dbReference type="GO" id="GO:0016567">
    <property type="term" value="P:protein ubiquitination"/>
    <property type="evidence" value="ECO:0007669"/>
    <property type="project" value="UniProtKB-UniPathway"/>
</dbReference>
<dbReference type="EMBL" id="PKPP01000190">
    <property type="protein sequence ID" value="PWA96201.1"/>
    <property type="molecule type" value="Genomic_DNA"/>
</dbReference>
<feature type="region of interest" description="Disordered" evidence="4">
    <location>
        <begin position="417"/>
        <end position="446"/>
    </location>
</feature>
<gene>
    <name evidence="6" type="ORF">CTI12_AA040620</name>
</gene>
<name>A0A2U1QDW9_ARTAN</name>
<accession>A0A2U1QDW9</accession>
<feature type="coiled-coil region" evidence="3">
    <location>
        <begin position="352"/>
        <end position="386"/>
    </location>
</feature>
<proteinExistence type="inferred from homology"/>
<dbReference type="PANTHER" id="PTHR32370">
    <property type="entry name" value="OS12G0117600 PROTEIN"/>
    <property type="match status" value="1"/>
</dbReference>